<dbReference type="PANTHER" id="PTHR43133:SF51">
    <property type="entry name" value="RNA POLYMERASE SIGMA FACTOR"/>
    <property type="match status" value="1"/>
</dbReference>
<dbReference type="PROSITE" id="PS01063">
    <property type="entry name" value="SIGMA70_ECF"/>
    <property type="match status" value="1"/>
</dbReference>
<dbReference type="InterPro" id="IPR036388">
    <property type="entry name" value="WH-like_DNA-bd_sf"/>
</dbReference>
<organism evidence="9 10">
    <name type="scientific">Sinomicrobium oceani</name>
    <dbReference type="NCBI Taxonomy" id="1150368"/>
    <lineage>
        <taxon>Bacteria</taxon>
        <taxon>Pseudomonadati</taxon>
        <taxon>Bacteroidota</taxon>
        <taxon>Flavobacteriia</taxon>
        <taxon>Flavobacteriales</taxon>
        <taxon>Flavobacteriaceae</taxon>
        <taxon>Sinomicrobium</taxon>
    </lineage>
</organism>
<evidence type="ECO:0000313" key="10">
    <source>
        <dbReference type="Proteomes" id="UP000182248"/>
    </source>
</evidence>
<evidence type="ECO:0000256" key="4">
    <source>
        <dbReference type="ARBA" id="ARBA00023125"/>
    </source>
</evidence>
<evidence type="ECO:0000313" key="9">
    <source>
        <dbReference type="EMBL" id="SFW13456.1"/>
    </source>
</evidence>
<evidence type="ECO:0000256" key="6">
    <source>
        <dbReference type="RuleBase" id="RU000716"/>
    </source>
</evidence>
<dbReference type="GO" id="GO:0003677">
    <property type="term" value="F:DNA binding"/>
    <property type="evidence" value="ECO:0007669"/>
    <property type="project" value="UniProtKB-KW"/>
</dbReference>
<evidence type="ECO:0000256" key="5">
    <source>
        <dbReference type="ARBA" id="ARBA00023163"/>
    </source>
</evidence>
<dbReference type="InterPro" id="IPR013325">
    <property type="entry name" value="RNA_pol_sigma_r2"/>
</dbReference>
<keyword evidence="5 6" id="KW-0804">Transcription</keyword>
<evidence type="ECO:0000259" key="7">
    <source>
        <dbReference type="Pfam" id="PF04542"/>
    </source>
</evidence>
<dbReference type="Pfam" id="PF04542">
    <property type="entry name" value="Sigma70_r2"/>
    <property type="match status" value="1"/>
</dbReference>
<evidence type="ECO:0000259" key="8">
    <source>
        <dbReference type="Pfam" id="PF08281"/>
    </source>
</evidence>
<keyword evidence="10" id="KW-1185">Reference proteome</keyword>
<sequence length="186" mass="22362">MTDHKDDYYIRQVLEGKTEAFAFLVEKYKDMVFTLSIKMLKDREEAEEITQDVFMISYRSLREFRGDSRFSTWLYRIAYNKCLDVLKRKGRYVIVDYPDRLTGVPHEALNALQQIVEKDRNEAVRQAVKLLPEDDRVLVWMYYFDEMSIKEIAKVVNLSEANIKIKLFRSRKILYRLLENNKLIRE</sequence>
<dbReference type="Gene3D" id="1.10.10.10">
    <property type="entry name" value="Winged helix-like DNA-binding domain superfamily/Winged helix DNA-binding domain"/>
    <property type="match status" value="1"/>
</dbReference>
<reference evidence="9 10" key="1">
    <citation type="submission" date="2016-11" db="EMBL/GenBank/DDBJ databases">
        <authorList>
            <person name="Jaros S."/>
            <person name="Januszkiewicz K."/>
            <person name="Wedrychowicz H."/>
        </authorList>
    </citation>
    <scope>NUCLEOTIDE SEQUENCE [LARGE SCALE GENOMIC DNA]</scope>
    <source>
        <strain evidence="9 10">CGMCC 1.12145</strain>
    </source>
</reference>
<dbReference type="OrthoDB" id="1027298at2"/>
<gene>
    <name evidence="9" type="ORF">SAMN02927921_00194</name>
</gene>
<dbReference type="AlphaFoldDB" id="A0A1K1LRJ1"/>
<dbReference type="InterPro" id="IPR013324">
    <property type="entry name" value="RNA_pol_sigma_r3/r4-like"/>
</dbReference>
<name>A0A1K1LRJ1_9FLAO</name>
<dbReference type="SUPFAM" id="SSF88659">
    <property type="entry name" value="Sigma3 and sigma4 domains of RNA polymerase sigma factors"/>
    <property type="match status" value="1"/>
</dbReference>
<dbReference type="InterPro" id="IPR000838">
    <property type="entry name" value="RNA_pol_sigma70_ECF_CS"/>
</dbReference>
<proteinExistence type="inferred from homology"/>
<dbReference type="GO" id="GO:0006352">
    <property type="term" value="P:DNA-templated transcription initiation"/>
    <property type="evidence" value="ECO:0007669"/>
    <property type="project" value="InterPro"/>
</dbReference>
<dbReference type="Pfam" id="PF08281">
    <property type="entry name" value="Sigma70_r4_2"/>
    <property type="match status" value="1"/>
</dbReference>
<dbReference type="EMBL" id="FPJE01000001">
    <property type="protein sequence ID" value="SFW13456.1"/>
    <property type="molecule type" value="Genomic_DNA"/>
</dbReference>
<dbReference type="PANTHER" id="PTHR43133">
    <property type="entry name" value="RNA POLYMERASE ECF-TYPE SIGMA FACTO"/>
    <property type="match status" value="1"/>
</dbReference>
<dbReference type="GO" id="GO:0016987">
    <property type="term" value="F:sigma factor activity"/>
    <property type="evidence" value="ECO:0007669"/>
    <property type="project" value="UniProtKB-KW"/>
</dbReference>
<feature type="domain" description="RNA polymerase sigma-70 region 2" evidence="7">
    <location>
        <begin position="24"/>
        <end position="91"/>
    </location>
</feature>
<feature type="domain" description="RNA polymerase sigma factor 70 region 4 type 2" evidence="8">
    <location>
        <begin position="122"/>
        <end position="173"/>
    </location>
</feature>
<dbReference type="InterPro" id="IPR013249">
    <property type="entry name" value="RNA_pol_sigma70_r4_t2"/>
</dbReference>
<dbReference type="Gene3D" id="1.10.1740.10">
    <property type="match status" value="1"/>
</dbReference>
<dbReference type="NCBIfam" id="TIGR02937">
    <property type="entry name" value="sigma70-ECF"/>
    <property type="match status" value="1"/>
</dbReference>
<dbReference type="InterPro" id="IPR007627">
    <property type="entry name" value="RNA_pol_sigma70_r2"/>
</dbReference>
<keyword evidence="2 6" id="KW-0805">Transcription regulation</keyword>
<evidence type="ECO:0000256" key="2">
    <source>
        <dbReference type="ARBA" id="ARBA00023015"/>
    </source>
</evidence>
<dbReference type="InterPro" id="IPR014284">
    <property type="entry name" value="RNA_pol_sigma-70_dom"/>
</dbReference>
<dbReference type="Proteomes" id="UP000182248">
    <property type="component" value="Unassembled WGS sequence"/>
</dbReference>
<keyword evidence="4 6" id="KW-0238">DNA-binding</keyword>
<protein>
    <recommendedName>
        <fullName evidence="6">RNA polymerase sigma factor</fullName>
    </recommendedName>
</protein>
<comment type="similarity">
    <text evidence="1 6">Belongs to the sigma-70 factor family. ECF subfamily.</text>
</comment>
<dbReference type="STRING" id="1150368.SAMN02927921_00194"/>
<keyword evidence="3 6" id="KW-0731">Sigma factor</keyword>
<accession>A0A1K1LRJ1</accession>
<dbReference type="InterPro" id="IPR039425">
    <property type="entry name" value="RNA_pol_sigma-70-like"/>
</dbReference>
<evidence type="ECO:0000256" key="1">
    <source>
        <dbReference type="ARBA" id="ARBA00010641"/>
    </source>
</evidence>
<dbReference type="RefSeq" id="WP_072315428.1">
    <property type="nucleotide sequence ID" value="NZ_FPJE01000001.1"/>
</dbReference>
<evidence type="ECO:0000256" key="3">
    <source>
        <dbReference type="ARBA" id="ARBA00023082"/>
    </source>
</evidence>
<dbReference type="SUPFAM" id="SSF88946">
    <property type="entry name" value="Sigma2 domain of RNA polymerase sigma factors"/>
    <property type="match status" value="1"/>
</dbReference>